<dbReference type="GO" id="GO:0044780">
    <property type="term" value="P:bacterial-type flagellum assembly"/>
    <property type="evidence" value="ECO:0007669"/>
    <property type="project" value="TreeGrafter"/>
</dbReference>
<dbReference type="InterPro" id="IPR001712">
    <property type="entry name" value="T3SS_FHIPEP"/>
</dbReference>
<dbReference type="Proteomes" id="UP000010297">
    <property type="component" value="Unassembled WGS sequence"/>
</dbReference>
<evidence type="ECO:0000313" key="2">
    <source>
        <dbReference type="EMBL" id="GAB51588.1"/>
    </source>
</evidence>
<protein>
    <submittedName>
        <fullName evidence="2">FhiA protein</fullName>
    </submittedName>
</protein>
<dbReference type="InterPro" id="IPR025505">
    <property type="entry name" value="FHIPEP_CS"/>
</dbReference>
<proteinExistence type="predicted"/>
<feature type="transmembrane region" description="Helical" evidence="1">
    <location>
        <begin position="76"/>
        <end position="96"/>
    </location>
</feature>
<keyword evidence="3" id="KW-1185">Reference proteome</keyword>
<dbReference type="GO" id="GO:0005886">
    <property type="term" value="C:plasma membrane"/>
    <property type="evidence" value="ECO:0007669"/>
    <property type="project" value="TreeGrafter"/>
</dbReference>
<keyword evidence="1" id="KW-1133">Transmembrane helix</keyword>
<sequence length="120" mass="12774">MTINFIVVTKGAERISEVSARFTLDAMPGKQMAIDADLNAGLINQAQAQARRKDTANEADFYGAMDGASKFVRGDAIAGMMILAINMIGGICIGIFKYDLSASDAFQQYVLMTIGDGLVA</sequence>
<keyword evidence="1" id="KW-0472">Membrane</keyword>
<dbReference type="PRINTS" id="PR00949">
    <property type="entry name" value="TYPE3IMAPROT"/>
</dbReference>
<evidence type="ECO:0000256" key="1">
    <source>
        <dbReference type="SAM" id="Phobius"/>
    </source>
</evidence>
<keyword evidence="1" id="KW-0812">Transmembrane</keyword>
<dbReference type="GO" id="GO:0009306">
    <property type="term" value="P:protein secretion"/>
    <property type="evidence" value="ECO:0007669"/>
    <property type="project" value="InterPro"/>
</dbReference>
<organism evidence="2 3">
    <name type="scientific">Atlantibacter hermannii NBRC 105704</name>
    <dbReference type="NCBI Taxonomy" id="1115512"/>
    <lineage>
        <taxon>Bacteria</taxon>
        <taxon>Pseudomonadati</taxon>
        <taxon>Pseudomonadota</taxon>
        <taxon>Gammaproteobacteria</taxon>
        <taxon>Enterobacterales</taxon>
        <taxon>Enterobacteriaceae</taxon>
        <taxon>Atlantibacter</taxon>
    </lineage>
</organism>
<gene>
    <name evidence="2" type="primary">fhiA</name>
    <name evidence="2" type="ORF">EH105704_03_00930</name>
</gene>
<dbReference type="Pfam" id="PF00771">
    <property type="entry name" value="FHIPEP"/>
    <property type="match status" value="1"/>
</dbReference>
<dbReference type="PROSITE" id="PS00994">
    <property type="entry name" value="FHIPEP"/>
    <property type="match status" value="1"/>
</dbReference>
<dbReference type="AlphaFoldDB" id="H5V0T0"/>
<name>H5V0T0_ATLHE</name>
<dbReference type="EMBL" id="BAFF01000003">
    <property type="protein sequence ID" value="GAB51588.1"/>
    <property type="molecule type" value="Genomic_DNA"/>
</dbReference>
<reference evidence="2 3" key="1">
    <citation type="submission" date="2012-02" db="EMBL/GenBank/DDBJ databases">
        <title>Whole genome shotgun sequence of Escherichia hermannii NBRC 105704.</title>
        <authorList>
            <person name="Yoshida I."/>
            <person name="Hosoyama A."/>
            <person name="Tsuchikane K."/>
            <person name="Katsumata H."/>
            <person name="Yamazaki S."/>
            <person name="Fujita N."/>
        </authorList>
    </citation>
    <scope>NUCLEOTIDE SEQUENCE [LARGE SCALE GENOMIC DNA]</scope>
    <source>
        <strain evidence="2 3">NBRC 105704</strain>
    </source>
</reference>
<dbReference type="eggNOG" id="COG1298">
    <property type="taxonomic scope" value="Bacteria"/>
</dbReference>
<dbReference type="PANTHER" id="PTHR30161:SF1">
    <property type="entry name" value="FLAGELLAR BIOSYNTHESIS PROTEIN FLHA-RELATED"/>
    <property type="match status" value="1"/>
</dbReference>
<accession>H5V0T0</accession>
<comment type="caution">
    <text evidence="2">The sequence shown here is derived from an EMBL/GenBank/DDBJ whole genome shotgun (WGS) entry which is preliminary data.</text>
</comment>
<evidence type="ECO:0000313" key="3">
    <source>
        <dbReference type="Proteomes" id="UP000010297"/>
    </source>
</evidence>
<dbReference type="PANTHER" id="PTHR30161">
    <property type="entry name" value="FLAGELLAR EXPORT PROTEIN, MEMBRANE FLHA SUBUNIT-RELATED"/>
    <property type="match status" value="1"/>
</dbReference>